<dbReference type="AlphaFoldDB" id="A0ABD5MBP0"/>
<name>A0ABD5MBP0_9EURY</name>
<evidence type="ECO:0000313" key="2">
    <source>
        <dbReference type="Proteomes" id="UP001570511"/>
    </source>
</evidence>
<dbReference type="RefSeq" id="WP_372389539.1">
    <property type="nucleotide sequence ID" value="NZ_JBGNYA010000001.1"/>
</dbReference>
<keyword evidence="2" id="KW-1185">Reference proteome</keyword>
<gene>
    <name evidence="1" type="ORF">OS889_09935</name>
</gene>
<proteinExistence type="predicted"/>
<comment type="caution">
    <text evidence="1">The sequence shown here is derived from an EMBL/GenBank/DDBJ whole genome shotgun (WGS) entry which is preliminary data.</text>
</comment>
<accession>A0ABD5MBP0</accession>
<organism evidence="1 2">
    <name type="scientific">Halobellus rubicundus</name>
    <dbReference type="NCBI Taxonomy" id="2996466"/>
    <lineage>
        <taxon>Archaea</taxon>
        <taxon>Methanobacteriati</taxon>
        <taxon>Methanobacteriota</taxon>
        <taxon>Stenosarchaea group</taxon>
        <taxon>Halobacteria</taxon>
        <taxon>Halobacteriales</taxon>
        <taxon>Haloferacaceae</taxon>
        <taxon>Halobellus</taxon>
    </lineage>
</organism>
<sequence>MTHAVDTNTSEEQRSVYHLVCHDCPTESVIAGERVAQEQLEAHRAETGHNVELAPITAVELE</sequence>
<reference evidence="1 2" key="1">
    <citation type="submission" date="2024-08" db="EMBL/GenBank/DDBJ databases">
        <title>Halobellus sp. MBLA0158 whole genome sequence.</title>
        <authorList>
            <person name="Hwang C.Y."/>
            <person name="Cho E.-S."/>
            <person name="Seo M.-J."/>
        </authorList>
    </citation>
    <scope>NUCLEOTIDE SEQUENCE [LARGE SCALE GENOMIC DNA]</scope>
    <source>
        <strain evidence="1 2">MBLA0158</strain>
    </source>
</reference>
<evidence type="ECO:0008006" key="3">
    <source>
        <dbReference type="Google" id="ProtNLM"/>
    </source>
</evidence>
<dbReference type="EMBL" id="JBGNYA010000001">
    <property type="protein sequence ID" value="MFA1611320.1"/>
    <property type="molecule type" value="Genomic_DNA"/>
</dbReference>
<dbReference type="Proteomes" id="UP001570511">
    <property type="component" value="Unassembled WGS sequence"/>
</dbReference>
<protein>
    <recommendedName>
        <fullName evidence="3">DUF1059 domain-containing protein</fullName>
    </recommendedName>
</protein>
<evidence type="ECO:0000313" key="1">
    <source>
        <dbReference type="EMBL" id="MFA1611320.1"/>
    </source>
</evidence>